<evidence type="ECO:0000256" key="1">
    <source>
        <dbReference type="SAM" id="MobiDB-lite"/>
    </source>
</evidence>
<dbReference type="Proteomes" id="UP001201812">
    <property type="component" value="Unassembled WGS sequence"/>
</dbReference>
<gene>
    <name evidence="2" type="ORF">DdX_04369</name>
</gene>
<keyword evidence="3" id="KW-1185">Reference proteome</keyword>
<dbReference type="EMBL" id="JAKKPZ010000004">
    <property type="protein sequence ID" value="KAI1722071.1"/>
    <property type="molecule type" value="Genomic_DNA"/>
</dbReference>
<evidence type="ECO:0000313" key="3">
    <source>
        <dbReference type="Proteomes" id="UP001201812"/>
    </source>
</evidence>
<proteinExistence type="predicted"/>
<organism evidence="2 3">
    <name type="scientific">Ditylenchus destructor</name>
    <dbReference type="NCBI Taxonomy" id="166010"/>
    <lineage>
        <taxon>Eukaryota</taxon>
        <taxon>Metazoa</taxon>
        <taxon>Ecdysozoa</taxon>
        <taxon>Nematoda</taxon>
        <taxon>Chromadorea</taxon>
        <taxon>Rhabditida</taxon>
        <taxon>Tylenchina</taxon>
        <taxon>Tylenchomorpha</taxon>
        <taxon>Sphaerularioidea</taxon>
        <taxon>Anguinidae</taxon>
        <taxon>Anguininae</taxon>
        <taxon>Ditylenchus</taxon>
    </lineage>
</organism>
<comment type="caution">
    <text evidence="2">The sequence shown here is derived from an EMBL/GenBank/DDBJ whole genome shotgun (WGS) entry which is preliminary data.</text>
</comment>
<sequence length="112" mass="12799">MTLRVSAAKLKCHISSSRVENDSHHSHLVFLELPCSSFLLCEGDISCVQSSERESVGSDHRSIQPATQIPPQLFFNRFFKSLQCREQRNDLKRIKKRPLPPNDATGQRRLPL</sequence>
<protein>
    <submittedName>
        <fullName evidence="2">Uncharacterized protein</fullName>
    </submittedName>
</protein>
<accession>A0AAD4NBD5</accession>
<name>A0AAD4NBD5_9BILA</name>
<evidence type="ECO:0000313" key="2">
    <source>
        <dbReference type="EMBL" id="KAI1722071.1"/>
    </source>
</evidence>
<dbReference type="AlphaFoldDB" id="A0AAD4NBD5"/>
<reference evidence="2" key="1">
    <citation type="submission" date="2022-01" db="EMBL/GenBank/DDBJ databases">
        <title>Genome Sequence Resource for Two Populations of Ditylenchus destructor, the Migratory Endoparasitic Phytonematode.</title>
        <authorList>
            <person name="Zhang H."/>
            <person name="Lin R."/>
            <person name="Xie B."/>
        </authorList>
    </citation>
    <scope>NUCLEOTIDE SEQUENCE</scope>
    <source>
        <strain evidence="2">BazhouSP</strain>
    </source>
</reference>
<feature type="region of interest" description="Disordered" evidence="1">
    <location>
        <begin position="89"/>
        <end position="112"/>
    </location>
</feature>